<evidence type="ECO:0000259" key="2">
    <source>
        <dbReference type="Pfam" id="PF13302"/>
    </source>
</evidence>
<dbReference type="EMBL" id="SPUK01000011">
    <property type="protein sequence ID" value="TQV93712.1"/>
    <property type="molecule type" value="Genomic_DNA"/>
</dbReference>
<dbReference type="GO" id="GO:0016747">
    <property type="term" value="F:acyltransferase activity, transferring groups other than amino-acyl groups"/>
    <property type="evidence" value="ECO:0007669"/>
    <property type="project" value="InterPro"/>
</dbReference>
<protein>
    <submittedName>
        <fullName evidence="3">Acetyltransferase (GNAT)domain-containing protein</fullName>
    </submittedName>
</protein>
<evidence type="ECO:0000313" key="4">
    <source>
        <dbReference type="Proteomes" id="UP000315783"/>
    </source>
</evidence>
<gene>
    <name evidence="3" type="ORF">IF1G_07444</name>
</gene>
<dbReference type="InterPro" id="IPR000182">
    <property type="entry name" value="GNAT_dom"/>
</dbReference>
<keyword evidence="4" id="KW-1185">Reference proteome</keyword>
<name>A0A545VRZ1_9HYPO</name>
<comment type="caution">
    <text evidence="3">The sequence shown here is derived from an EMBL/GenBank/DDBJ whole genome shotgun (WGS) entry which is preliminary data.</text>
</comment>
<feature type="region of interest" description="Disordered" evidence="1">
    <location>
        <begin position="16"/>
        <end position="57"/>
    </location>
</feature>
<dbReference type="Gene3D" id="3.40.630.30">
    <property type="match status" value="1"/>
</dbReference>
<accession>A0A545VRZ1</accession>
<dbReference type="Proteomes" id="UP000315783">
    <property type="component" value="Unassembled WGS sequence"/>
</dbReference>
<keyword evidence="3" id="KW-0808">Transferase</keyword>
<evidence type="ECO:0000256" key="1">
    <source>
        <dbReference type="SAM" id="MobiDB-lite"/>
    </source>
</evidence>
<dbReference type="Pfam" id="PF13302">
    <property type="entry name" value="Acetyltransf_3"/>
    <property type="match status" value="1"/>
</dbReference>
<feature type="domain" description="N-acetyltransferase" evidence="2">
    <location>
        <begin position="192"/>
        <end position="314"/>
    </location>
</feature>
<reference evidence="3 4" key="1">
    <citation type="journal article" date="2019" name="Appl. Microbiol. Biotechnol.">
        <title>Genome sequence of Isaria javanica and comparative genome analysis insights into family S53 peptidase evolution in fungal entomopathogens.</title>
        <authorList>
            <person name="Lin R."/>
            <person name="Zhang X."/>
            <person name="Xin B."/>
            <person name="Zou M."/>
            <person name="Gao Y."/>
            <person name="Qin F."/>
            <person name="Hu Q."/>
            <person name="Xie B."/>
            <person name="Cheng X."/>
        </authorList>
    </citation>
    <scope>NUCLEOTIDE SEQUENCE [LARGE SCALE GENOMIC DNA]</scope>
    <source>
        <strain evidence="3 4">IJ1G</strain>
    </source>
</reference>
<dbReference type="SUPFAM" id="SSF55729">
    <property type="entry name" value="Acyl-CoA N-acyltransferases (Nat)"/>
    <property type="match status" value="1"/>
</dbReference>
<proteinExistence type="predicted"/>
<dbReference type="OrthoDB" id="4870283at2759"/>
<sequence>MANTQDQEHVRLLTLEADAIFGLEPEPPSSPSSSSPLSSSSSSSQQPQPQQPLPSHHILREPSSLHALLAWSSRGVITALSRPLTAQRDADPDSIVARAADAVAGLARFRLHARSGGGGSGHGLAVAAPPACLVHLQDALGLPGHAVAGGPTWIVPASMRVGGGGGGGGSNADAYGILPPGVRIVTSARVEDRALVARLPRPESWREAEWAALVEAAGAATAPWAMAVHEAGGGGGGEVVSVCHTSARNAHAVEAGVWTRADWRGRRLAPRTVAAWAATYPPDTTTTTTTEMTLFYSTSKENTASQAVAQRLGLLPFGYMWKLMVV</sequence>
<feature type="compositionally biased region" description="Low complexity" evidence="1">
    <location>
        <begin position="31"/>
        <end position="48"/>
    </location>
</feature>
<dbReference type="AlphaFoldDB" id="A0A545VRZ1"/>
<organism evidence="3 4">
    <name type="scientific">Cordyceps javanica</name>
    <dbReference type="NCBI Taxonomy" id="43265"/>
    <lineage>
        <taxon>Eukaryota</taxon>
        <taxon>Fungi</taxon>
        <taxon>Dikarya</taxon>
        <taxon>Ascomycota</taxon>
        <taxon>Pezizomycotina</taxon>
        <taxon>Sordariomycetes</taxon>
        <taxon>Hypocreomycetidae</taxon>
        <taxon>Hypocreales</taxon>
        <taxon>Cordycipitaceae</taxon>
        <taxon>Cordyceps</taxon>
    </lineage>
</organism>
<evidence type="ECO:0000313" key="3">
    <source>
        <dbReference type="EMBL" id="TQV93712.1"/>
    </source>
</evidence>
<dbReference type="InterPro" id="IPR016181">
    <property type="entry name" value="Acyl_CoA_acyltransferase"/>
</dbReference>